<dbReference type="GO" id="GO:0012505">
    <property type="term" value="C:endomembrane system"/>
    <property type="evidence" value="ECO:0007669"/>
    <property type="project" value="UniProtKB-SubCell"/>
</dbReference>
<dbReference type="InterPro" id="IPR052646">
    <property type="entry name" value="Peroxisomal_PEX28-32"/>
</dbReference>
<feature type="domain" description="Peroxin/Ferlin" evidence="7">
    <location>
        <begin position="342"/>
        <end position="410"/>
    </location>
</feature>
<comment type="subcellular location">
    <subcellularLocation>
        <location evidence="1">Endomembrane system</location>
        <topology evidence="1">Multi-pass membrane protein</topology>
    </subcellularLocation>
</comment>
<dbReference type="GO" id="GO:0007031">
    <property type="term" value="P:peroxisome organization"/>
    <property type="evidence" value="ECO:0007669"/>
    <property type="project" value="TreeGrafter"/>
</dbReference>
<feature type="region of interest" description="Disordered" evidence="5">
    <location>
        <begin position="409"/>
        <end position="437"/>
    </location>
</feature>
<name>A0A2V5IKW6_9EURO</name>
<dbReference type="InterPro" id="IPR006614">
    <property type="entry name" value="Peroxin/Ferlin"/>
</dbReference>
<feature type="transmembrane region" description="Helical" evidence="6">
    <location>
        <begin position="243"/>
        <end position="264"/>
    </location>
</feature>
<dbReference type="GO" id="GO:0005778">
    <property type="term" value="C:peroxisomal membrane"/>
    <property type="evidence" value="ECO:0007669"/>
    <property type="project" value="UniProtKB-ARBA"/>
</dbReference>
<accession>A0A2V5IKW6</accession>
<keyword evidence="2 6" id="KW-0812">Transmembrane</keyword>
<dbReference type="Proteomes" id="UP000248817">
    <property type="component" value="Unassembled WGS sequence"/>
</dbReference>
<feature type="region of interest" description="Disordered" evidence="5">
    <location>
        <begin position="40"/>
        <end position="72"/>
    </location>
</feature>
<evidence type="ECO:0000256" key="3">
    <source>
        <dbReference type="ARBA" id="ARBA00022989"/>
    </source>
</evidence>
<dbReference type="EMBL" id="KZ825536">
    <property type="protein sequence ID" value="PYI29120.1"/>
    <property type="molecule type" value="Genomic_DNA"/>
</dbReference>
<keyword evidence="9" id="KW-1185">Reference proteome</keyword>
<dbReference type="InterPro" id="IPR010482">
    <property type="entry name" value="TECPR1-like_DysF"/>
</dbReference>
<dbReference type="AlphaFoldDB" id="A0A2V5IKW6"/>
<protein>
    <submittedName>
        <fullName evidence="8">Microbody proliferation protein peroxin 23</fullName>
    </submittedName>
</protein>
<evidence type="ECO:0000256" key="2">
    <source>
        <dbReference type="ARBA" id="ARBA00022692"/>
    </source>
</evidence>
<evidence type="ECO:0000256" key="4">
    <source>
        <dbReference type="ARBA" id="ARBA00023136"/>
    </source>
</evidence>
<dbReference type="PANTHER" id="PTHR31679">
    <property type="entry name" value="PEROXISOMAL MEMBRANE PROTEIN PEX30-RELATED"/>
    <property type="match status" value="1"/>
</dbReference>
<reference evidence="8 9" key="1">
    <citation type="submission" date="2018-02" db="EMBL/GenBank/DDBJ databases">
        <title>The genomes of Aspergillus section Nigri reveals drivers in fungal speciation.</title>
        <authorList>
            <consortium name="DOE Joint Genome Institute"/>
            <person name="Vesth T.C."/>
            <person name="Nybo J."/>
            <person name="Theobald S."/>
            <person name="Brandl J."/>
            <person name="Frisvad J.C."/>
            <person name="Nielsen K.F."/>
            <person name="Lyhne E.K."/>
            <person name="Kogle M.E."/>
            <person name="Kuo A."/>
            <person name="Riley R."/>
            <person name="Clum A."/>
            <person name="Nolan M."/>
            <person name="Lipzen A."/>
            <person name="Salamov A."/>
            <person name="Henrissat B."/>
            <person name="Wiebenga A."/>
            <person name="De vries R.P."/>
            <person name="Grigoriev I.V."/>
            <person name="Mortensen U.H."/>
            <person name="Andersen M.R."/>
            <person name="Baker S.E."/>
        </authorList>
    </citation>
    <scope>NUCLEOTIDE SEQUENCE [LARGE SCALE GENOMIC DNA]</scope>
    <source>
        <strain evidence="8 9">CBS 114.80</strain>
    </source>
</reference>
<evidence type="ECO:0000256" key="1">
    <source>
        <dbReference type="ARBA" id="ARBA00004127"/>
    </source>
</evidence>
<evidence type="ECO:0000256" key="6">
    <source>
        <dbReference type="SAM" id="Phobius"/>
    </source>
</evidence>
<keyword evidence="4 6" id="KW-0472">Membrane</keyword>
<evidence type="ECO:0000259" key="7">
    <source>
        <dbReference type="SMART" id="SM00693"/>
    </source>
</evidence>
<feature type="compositionally biased region" description="Polar residues" evidence="5">
    <location>
        <begin position="521"/>
        <end position="531"/>
    </location>
</feature>
<proteinExistence type="predicted"/>
<evidence type="ECO:0000313" key="9">
    <source>
        <dbReference type="Proteomes" id="UP000248817"/>
    </source>
</evidence>
<evidence type="ECO:0000256" key="5">
    <source>
        <dbReference type="SAM" id="MobiDB-lite"/>
    </source>
</evidence>
<evidence type="ECO:0000313" key="8">
    <source>
        <dbReference type="EMBL" id="PYI29120.1"/>
    </source>
</evidence>
<gene>
    <name evidence="8" type="ORF">BP00DRAFT_458901</name>
</gene>
<dbReference type="Pfam" id="PF06398">
    <property type="entry name" value="Pex24p"/>
    <property type="match status" value="1"/>
</dbReference>
<feature type="region of interest" description="Disordered" evidence="5">
    <location>
        <begin position="458"/>
        <end position="603"/>
    </location>
</feature>
<keyword evidence="3 6" id="KW-1133">Transmembrane helix</keyword>
<dbReference type="SMART" id="SM00693">
    <property type="entry name" value="DysFN"/>
    <property type="match status" value="1"/>
</dbReference>
<feature type="compositionally biased region" description="Basic and acidic residues" evidence="5">
    <location>
        <begin position="409"/>
        <end position="423"/>
    </location>
</feature>
<dbReference type="PANTHER" id="PTHR31679:SF2">
    <property type="entry name" value="PEROXISOMAL MEMBRANE PROTEIN PEX30-RELATED"/>
    <property type="match status" value="1"/>
</dbReference>
<sequence length="641" mass="70453">MPLANAYDVSVVGWQHSVCKTFNASSTLLKRPPQELPWIDSMAPSSSSAQDHADSQPPTVAAFSPTTISGSSLTSRQRSSIIVHRKSPLLVATPPQITRALAYSHPFILPLNKLVGLLTWTTGDGWQSFLLVAVFWTLVLYGEVIILWAGPLLLVVGLILGMYWRRYSPLSSRAHIAEKQSHQRAISDSSPHGNETLDEIVETLRTFTTRCNILLEPLVELTEFLSTQRTATSATTRPALTTLFFRILFVTPIWIALTLPPLYLITTRRVVMIFGTIIITYHSRPARVCRVILWRSLTIRKICSMVTGLSFSSDVEKTLSAVMQSHGHAVNIATRRRGDSSGVRFTFIIYENQRRWLGIGWTYSLFPSERAAWTDEHLNPVPSKDEFELPGVQSGNAQWRWVDGSEWHIEGADDQNGHSDAKSSDGGGWWNEGRRGQDGWDRYTRRRKWCRDAELVETPSAAAEGASSAVTSGLSQALEAEKQKKKATGTVDARPADTSGGGDTDSLAPSTSSKSRRRQWFGSTKSVSDIKNSSFSSAPPTSTNNSSVDLGRITSANSTNPPPPSGRAPSRPINISHSRKLSNYSGTASYSSSQGPDGSLREKEITRAQDQLDRWAARAAGGTERAERELGLGDEVNMGLS</sequence>
<feature type="compositionally biased region" description="Low complexity" evidence="5">
    <location>
        <begin position="532"/>
        <end position="547"/>
    </location>
</feature>
<feature type="transmembrane region" description="Helical" evidence="6">
    <location>
        <begin position="145"/>
        <end position="164"/>
    </location>
</feature>
<feature type="compositionally biased region" description="Low complexity" evidence="5">
    <location>
        <begin position="582"/>
        <end position="593"/>
    </location>
</feature>
<feature type="region of interest" description="Disordered" evidence="5">
    <location>
        <begin position="618"/>
        <end position="641"/>
    </location>
</feature>
<organism evidence="8 9">
    <name type="scientific">Aspergillus indologenus CBS 114.80</name>
    <dbReference type="NCBI Taxonomy" id="1450541"/>
    <lineage>
        <taxon>Eukaryota</taxon>
        <taxon>Fungi</taxon>
        <taxon>Dikarya</taxon>
        <taxon>Ascomycota</taxon>
        <taxon>Pezizomycotina</taxon>
        <taxon>Eurotiomycetes</taxon>
        <taxon>Eurotiomycetidae</taxon>
        <taxon>Eurotiales</taxon>
        <taxon>Aspergillaceae</taxon>
        <taxon>Aspergillus</taxon>
        <taxon>Aspergillus subgen. Circumdati</taxon>
    </lineage>
</organism>